<dbReference type="Proteomes" id="UP000016935">
    <property type="component" value="Unassembled WGS sequence"/>
</dbReference>
<organism evidence="2 3">
    <name type="scientific">Exserohilum turcicum (strain 28A)</name>
    <name type="common">Northern leaf blight fungus</name>
    <name type="synonym">Setosphaeria turcica</name>
    <dbReference type="NCBI Taxonomy" id="671987"/>
    <lineage>
        <taxon>Eukaryota</taxon>
        <taxon>Fungi</taxon>
        <taxon>Dikarya</taxon>
        <taxon>Ascomycota</taxon>
        <taxon>Pezizomycotina</taxon>
        <taxon>Dothideomycetes</taxon>
        <taxon>Pleosporomycetidae</taxon>
        <taxon>Pleosporales</taxon>
        <taxon>Pleosporineae</taxon>
        <taxon>Pleosporaceae</taxon>
        <taxon>Exserohilum</taxon>
    </lineage>
</organism>
<dbReference type="OrthoDB" id="3789582at2759"/>
<evidence type="ECO:0000259" key="1">
    <source>
        <dbReference type="Pfam" id="PF00651"/>
    </source>
</evidence>
<dbReference type="HOGENOM" id="CLU_794929_0_0_1"/>
<accession>R0K418</accession>
<reference evidence="2 3" key="2">
    <citation type="journal article" date="2013" name="PLoS Genet.">
        <title>Comparative genome structure, secondary metabolite, and effector coding capacity across Cochliobolus pathogens.</title>
        <authorList>
            <person name="Condon B.J."/>
            <person name="Leng Y."/>
            <person name="Wu D."/>
            <person name="Bushley K.E."/>
            <person name="Ohm R.A."/>
            <person name="Otillar R."/>
            <person name="Martin J."/>
            <person name="Schackwitz W."/>
            <person name="Grimwood J."/>
            <person name="MohdZainudin N."/>
            <person name="Xue C."/>
            <person name="Wang R."/>
            <person name="Manning V.A."/>
            <person name="Dhillon B."/>
            <person name="Tu Z.J."/>
            <person name="Steffenson B.J."/>
            <person name="Salamov A."/>
            <person name="Sun H."/>
            <person name="Lowry S."/>
            <person name="LaButti K."/>
            <person name="Han J."/>
            <person name="Copeland A."/>
            <person name="Lindquist E."/>
            <person name="Barry K."/>
            <person name="Schmutz J."/>
            <person name="Baker S.E."/>
            <person name="Ciuffetti L.M."/>
            <person name="Grigoriev I.V."/>
            <person name="Zhong S."/>
            <person name="Turgeon B.G."/>
        </authorList>
    </citation>
    <scope>NUCLEOTIDE SEQUENCE [LARGE SCALE GENOMIC DNA]</scope>
    <source>
        <strain evidence="3">28A</strain>
    </source>
</reference>
<sequence>MSKFSLKKHQFLVSSSIMSQTSPEFEKLFTQHASPRERIKLPDEDPVAFHLICQSAHGSFIPNAHISLETLVKMANALQRYKIPATSRVHHTVAFGFLVRTIRPETLSMVQLLMLLHIARILGSEKYEQFLQEVSLHCPLRLEALSDEPIADIPDTNCIVVLANLMLRVAACRAEVACTLLSAAGSDGAFHAHQKSDLAVWVLEDSPSLKEIDARIQDLKRAVDLQRDQLHDASGTIKEATADINRYVRATIGDGPGPEESRTEETMNLDTCHDVKRLEILIAEDEHASKNFVNIDNLDLDDTSSHGTAFEDIEAHSKPTGITLDDYLDHEDAESVVSARTI</sequence>
<dbReference type="InterPro" id="IPR000210">
    <property type="entry name" value="BTB/POZ_dom"/>
</dbReference>
<dbReference type="RefSeq" id="XP_008024696.1">
    <property type="nucleotide sequence ID" value="XM_008026505.1"/>
</dbReference>
<keyword evidence="3" id="KW-1185">Reference proteome</keyword>
<evidence type="ECO:0000313" key="2">
    <source>
        <dbReference type="EMBL" id="EOA87838.1"/>
    </source>
</evidence>
<reference evidence="2 3" key="1">
    <citation type="journal article" date="2012" name="PLoS Pathog.">
        <title>Diverse lifestyles and strategies of plant pathogenesis encoded in the genomes of eighteen Dothideomycetes fungi.</title>
        <authorList>
            <person name="Ohm R.A."/>
            <person name="Feau N."/>
            <person name="Henrissat B."/>
            <person name="Schoch C.L."/>
            <person name="Horwitz B.A."/>
            <person name="Barry K.W."/>
            <person name="Condon B.J."/>
            <person name="Copeland A.C."/>
            <person name="Dhillon B."/>
            <person name="Glaser F."/>
            <person name="Hesse C.N."/>
            <person name="Kosti I."/>
            <person name="LaButti K."/>
            <person name="Lindquist E.A."/>
            <person name="Lucas S."/>
            <person name="Salamov A.A."/>
            <person name="Bradshaw R.E."/>
            <person name="Ciuffetti L."/>
            <person name="Hamelin R.C."/>
            <person name="Kema G.H.J."/>
            <person name="Lawrence C."/>
            <person name="Scott J.A."/>
            <person name="Spatafora J.W."/>
            <person name="Turgeon B.G."/>
            <person name="de Wit P.J.G.M."/>
            <person name="Zhong S."/>
            <person name="Goodwin S.B."/>
            <person name="Grigoriev I.V."/>
        </authorList>
    </citation>
    <scope>NUCLEOTIDE SEQUENCE [LARGE SCALE GENOMIC DNA]</scope>
    <source>
        <strain evidence="3">28A</strain>
    </source>
</reference>
<dbReference type="SUPFAM" id="SSF54695">
    <property type="entry name" value="POZ domain"/>
    <property type="match status" value="1"/>
</dbReference>
<evidence type="ECO:0000313" key="3">
    <source>
        <dbReference type="Proteomes" id="UP000016935"/>
    </source>
</evidence>
<dbReference type="Pfam" id="PF00651">
    <property type="entry name" value="BTB"/>
    <property type="match status" value="1"/>
</dbReference>
<protein>
    <recommendedName>
        <fullName evidence="1">BTB domain-containing protein</fullName>
    </recommendedName>
</protein>
<dbReference type="GeneID" id="19395348"/>
<gene>
    <name evidence="2" type="ORF">SETTUDRAFT_109185</name>
</gene>
<proteinExistence type="predicted"/>
<dbReference type="InterPro" id="IPR011333">
    <property type="entry name" value="SKP1/BTB/POZ_sf"/>
</dbReference>
<dbReference type="EMBL" id="KB908570">
    <property type="protein sequence ID" value="EOA87838.1"/>
    <property type="molecule type" value="Genomic_DNA"/>
</dbReference>
<feature type="domain" description="BTB" evidence="1">
    <location>
        <begin position="7"/>
        <end position="80"/>
    </location>
</feature>
<dbReference type="AlphaFoldDB" id="R0K418"/>
<dbReference type="Gene3D" id="3.30.710.10">
    <property type="entry name" value="Potassium Channel Kv1.1, Chain A"/>
    <property type="match status" value="1"/>
</dbReference>
<name>R0K418_EXST2</name>